<sequence length="186" mass="20529">MWQQPNVAALNRFTWNIWLWVVWGVPLVTTAIKYLAPGGTEKLFFMVFTPFVIVGAGCLGWLPRFILKKRGFRYSPSAVSAVFHVHWWAFAMSILAINGSVVTVDVTHVPSPLGQVLPFIARDASNAISGIGFLLVVVSYIVLILLASMTERQTQARTRSWVTLLTMLTTPVAMITLGLVVQALGN</sequence>
<feature type="transmembrane region" description="Helical" evidence="1">
    <location>
        <begin position="161"/>
        <end position="184"/>
    </location>
</feature>
<proteinExistence type="predicted"/>
<feature type="transmembrane region" description="Helical" evidence="1">
    <location>
        <begin position="74"/>
        <end position="97"/>
    </location>
</feature>
<name>A0ABN2URW4_9MICC</name>
<keyword evidence="1" id="KW-0472">Membrane</keyword>
<reference evidence="2 3" key="1">
    <citation type="journal article" date="2019" name="Int. J. Syst. Evol. Microbiol.">
        <title>The Global Catalogue of Microorganisms (GCM) 10K type strain sequencing project: providing services to taxonomists for standard genome sequencing and annotation.</title>
        <authorList>
            <consortium name="The Broad Institute Genomics Platform"/>
            <consortium name="The Broad Institute Genome Sequencing Center for Infectious Disease"/>
            <person name="Wu L."/>
            <person name="Ma J."/>
        </authorList>
    </citation>
    <scope>NUCLEOTIDE SEQUENCE [LARGE SCALE GENOMIC DNA]</scope>
    <source>
        <strain evidence="2 3">JCM 13595</strain>
    </source>
</reference>
<accession>A0ABN2URW4</accession>
<dbReference type="EMBL" id="BAAAMN010000048">
    <property type="protein sequence ID" value="GAA2041850.1"/>
    <property type="molecule type" value="Genomic_DNA"/>
</dbReference>
<keyword evidence="1" id="KW-1133">Transmembrane helix</keyword>
<dbReference type="Proteomes" id="UP001501461">
    <property type="component" value="Unassembled WGS sequence"/>
</dbReference>
<feature type="transmembrane region" description="Helical" evidence="1">
    <location>
        <begin position="42"/>
        <end position="62"/>
    </location>
</feature>
<protein>
    <submittedName>
        <fullName evidence="2">Uncharacterized protein</fullName>
    </submittedName>
</protein>
<keyword evidence="3" id="KW-1185">Reference proteome</keyword>
<gene>
    <name evidence="2" type="ORF">GCM10009720_23010</name>
</gene>
<evidence type="ECO:0000313" key="2">
    <source>
        <dbReference type="EMBL" id="GAA2041850.1"/>
    </source>
</evidence>
<evidence type="ECO:0000256" key="1">
    <source>
        <dbReference type="SAM" id="Phobius"/>
    </source>
</evidence>
<comment type="caution">
    <text evidence="2">The sequence shown here is derived from an EMBL/GenBank/DDBJ whole genome shotgun (WGS) entry which is preliminary data.</text>
</comment>
<feature type="transmembrane region" description="Helical" evidence="1">
    <location>
        <begin position="17"/>
        <end position="36"/>
    </location>
</feature>
<feature type="transmembrane region" description="Helical" evidence="1">
    <location>
        <begin position="127"/>
        <end position="149"/>
    </location>
</feature>
<organism evidence="2 3">
    <name type="scientific">Yaniella flava</name>
    <dbReference type="NCBI Taxonomy" id="287930"/>
    <lineage>
        <taxon>Bacteria</taxon>
        <taxon>Bacillati</taxon>
        <taxon>Actinomycetota</taxon>
        <taxon>Actinomycetes</taxon>
        <taxon>Micrococcales</taxon>
        <taxon>Micrococcaceae</taxon>
        <taxon>Yaniella</taxon>
    </lineage>
</organism>
<evidence type="ECO:0000313" key="3">
    <source>
        <dbReference type="Proteomes" id="UP001501461"/>
    </source>
</evidence>
<keyword evidence="1" id="KW-0812">Transmembrane</keyword>